<evidence type="ECO:0000256" key="3">
    <source>
        <dbReference type="ARBA" id="ARBA00022741"/>
    </source>
</evidence>
<dbReference type="InterPro" id="IPR050915">
    <property type="entry name" value="MAP_kinase_kinase"/>
</dbReference>
<proteinExistence type="predicted"/>
<dbReference type="GO" id="GO:0004713">
    <property type="term" value="F:protein tyrosine kinase activity"/>
    <property type="evidence" value="ECO:0007669"/>
    <property type="project" value="UniProtKB-KW"/>
</dbReference>
<keyword evidence="2" id="KW-0808">Transferase</keyword>
<protein>
    <submittedName>
        <fullName evidence="12">Protein kinase domain-containing protein</fullName>
    </submittedName>
</protein>
<dbReference type="Gene3D" id="3.30.200.20">
    <property type="entry name" value="Phosphorylase Kinase, domain 1"/>
    <property type="match status" value="1"/>
</dbReference>
<reference evidence="12" key="1">
    <citation type="submission" date="2022-11" db="UniProtKB">
        <authorList>
            <consortium name="WormBaseParasite"/>
        </authorList>
    </citation>
    <scope>IDENTIFICATION</scope>
</reference>
<comment type="catalytic activity">
    <reaction evidence="8">
        <text>L-threonyl-[protein] + ATP = O-phospho-L-threonyl-[protein] + ADP + H(+)</text>
        <dbReference type="Rhea" id="RHEA:46608"/>
        <dbReference type="Rhea" id="RHEA-COMP:11060"/>
        <dbReference type="Rhea" id="RHEA-COMP:11605"/>
        <dbReference type="ChEBI" id="CHEBI:15378"/>
        <dbReference type="ChEBI" id="CHEBI:30013"/>
        <dbReference type="ChEBI" id="CHEBI:30616"/>
        <dbReference type="ChEBI" id="CHEBI:61977"/>
        <dbReference type="ChEBI" id="CHEBI:456216"/>
        <dbReference type="EC" id="2.7.12.2"/>
    </reaction>
</comment>
<keyword evidence="3" id="KW-0547">Nucleotide-binding</keyword>
<evidence type="ECO:0000256" key="1">
    <source>
        <dbReference type="ARBA" id="ARBA00022527"/>
    </source>
</evidence>
<dbReference type="PROSITE" id="PS50011">
    <property type="entry name" value="PROTEIN_KINASE_DOM"/>
    <property type="match status" value="1"/>
</dbReference>
<keyword evidence="1" id="KW-0723">Serine/threonine-protein kinase</keyword>
<evidence type="ECO:0000256" key="6">
    <source>
        <dbReference type="ARBA" id="ARBA00023137"/>
    </source>
</evidence>
<dbReference type="PANTHER" id="PTHR47448">
    <property type="entry name" value="DUAL SPECIFICITY MITOGEN-ACTIVATED PROTEIN KINASE KINASE DSOR1-LIKE PROTEIN"/>
    <property type="match status" value="1"/>
</dbReference>
<organism evidence="11 12">
    <name type="scientific">Ditylenchus dipsaci</name>
    <dbReference type="NCBI Taxonomy" id="166011"/>
    <lineage>
        <taxon>Eukaryota</taxon>
        <taxon>Metazoa</taxon>
        <taxon>Ecdysozoa</taxon>
        <taxon>Nematoda</taxon>
        <taxon>Chromadorea</taxon>
        <taxon>Rhabditida</taxon>
        <taxon>Tylenchina</taxon>
        <taxon>Tylenchomorpha</taxon>
        <taxon>Sphaerularioidea</taxon>
        <taxon>Anguinidae</taxon>
        <taxon>Anguininae</taxon>
        <taxon>Ditylenchus</taxon>
    </lineage>
</organism>
<dbReference type="PANTHER" id="PTHR47448:SF1">
    <property type="entry name" value="SERINE_THREONINE-PROTEIN KINASE STE7 HOMOLOG"/>
    <property type="match status" value="1"/>
</dbReference>
<evidence type="ECO:0000256" key="9">
    <source>
        <dbReference type="ARBA" id="ARBA00051693"/>
    </source>
</evidence>
<dbReference type="SUPFAM" id="SSF56112">
    <property type="entry name" value="Protein kinase-like (PK-like)"/>
    <property type="match status" value="1"/>
</dbReference>
<dbReference type="Gene3D" id="1.10.510.10">
    <property type="entry name" value="Transferase(Phosphotransferase) domain 1"/>
    <property type="match status" value="1"/>
</dbReference>
<dbReference type="GO" id="GO:0004708">
    <property type="term" value="F:MAP kinase kinase activity"/>
    <property type="evidence" value="ECO:0007669"/>
    <property type="project" value="UniProtKB-EC"/>
</dbReference>
<feature type="domain" description="Protein kinase" evidence="10">
    <location>
        <begin position="1"/>
        <end position="279"/>
    </location>
</feature>
<dbReference type="InterPro" id="IPR008271">
    <property type="entry name" value="Ser/Thr_kinase_AS"/>
</dbReference>
<evidence type="ECO:0000256" key="8">
    <source>
        <dbReference type="ARBA" id="ARBA00049299"/>
    </source>
</evidence>
<comment type="catalytic activity">
    <reaction evidence="9">
        <text>L-tyrosyl-[protein] + ATP = O-phospho-L-tyrosyl-[protein] + ADP + H(+)</text>
        <dbReference type="Rhea" id="RHEA:10596"/>
        <dbReference type="Rhea" id="RHEA-COMP:10136"/>
        <dbReference type="Rhea" id="RHEA-COMP:20101"/>
        <dbReference type="ChEBI" id="CHEBI:15378"/>
        <dbReference type="ChEBI" id="CHEBI:30616"/>
        <dbReference type="ChEBI" id="CHEBI:46858"/>
        <dbReference type="ChEBI" id="CHEBI:61978"/>
        <dbReference type="ChEBI" id="CHEBI:456216"/>
        <dbReference type="EC" id="2.7.12.2"/>
    </reaction>
</comment>
<dbReference type="AlphaFoldDB" id="A0A915D9U6"/>
<evidence type="ECO:0000313" key="12">
    <source>
        <dbReference type="WBParaSite" id="jg17369"/>
    </source>
</evidence>
<dbReference type="Proteomes" id="UP000887574">
    <property type="component" value="Unplaced"/>
</dbReference>
<keyword evidence="5" id="KW-0067">ATP-binding</keyword>
<evidence type="ECO:0000259" key="10">
    <source>
        <dbReference type="PROSITE" id="PS50011"/>
    </source>
</evidence>
<dbReference type="InterPro" id="IPR011009">
    <property type="entry name" value="Kinase-like_dom_sf"/>
</dbReference>
<evidence type="ECO:0000256" key="5">
    <source>
        <dbReference type="ARBA" id="ARBA00022840"/>
    </source>
</evidence>
<evidence type="ECO:0000256" key="4">
    <source>
        <dbReference type="ARBA" id="ARBA00022777"/>
    </source>
</evidence>
<dbReference type="PROSITE" id="PS00108">
    <property type="entry name" value="PROTEIN_KINASE_ST"/>
    <property type="match status" value="1"/>
</dbReference>
<dbReference type="GO" id="GO:0004674">
    <property type="term" value="F:protein serine/threonine kinase activity"/>
    <property type="evidence" value="ECO:0007669"/>
    <property type="project" value="UniProtKB-KW"/>
</dbReference>
<dbReference type="WBParaSite" id="jg17369">
    <property type="protein sequence ID" value="jg17369"/>
    <property type="gene ID" value="jg17369"/>
</dbReference>
<evidence type="ECO:0000256" key="7">
    <source>
        <dbReference type="ARBA" id="ARBA00049014"/>
    </source>
</evidence>
<comment type="catalytic activity">
    <reaction evidence="7">
        <text>L-seryl-[protein] + ATP = O-phospho-L-seryl-[protein] + ADP + H(+)</text>
        <dbReference type="Rhea" id="RHEA:17989"/>
        <dbReference type="Rhea" id="RHEA-COMP:9863"/>
        <dbReference type="Rhea" id="RHEA-COMP:11604"/>
        <dbReference type="ChEBI" id="CHEBI:15378"/>
        <dbReference type="ChEBI" id="CHEBI:29999"/>
        <dbReference type="ChEBI" id="CHEBI:30616"/>
        <dbReference type="ChEBI" id="CHEBI:83421"/>
        <dbReference type="ChEBI" id="CHEBI:456216"/>
        <dbReference type="EC" id="2.7.12.2"/>
    </reaction>
</comment>
<evidence type="ECO:0000313" key="11">
    <source>
        <dbReference type="Proteomes" id="UP000887574"/>
    </source>
</evidence>
<dbReference type="GO" id="GO:0005524">
    <property type="term" value="F:ATP binding"/>
    <property type="evidence" value="ECO:0007669"/>
    <property type="project" value="UniProtKB-KW"/>
</dbReference>
<keyword evidence="6" id="KW-0829">Tyrosine-protein kinase</keyword>
<sequence length="309" mass="35104">MNEWNRKKNRSEKLARKCSSEFPNLVMTDVVLARKLVHLEVKTSVRNQILKELEVLHKCNSPYIVGFYGAFTNNNDISICMEFMDGLSLDIVLQTVGKVEEKWEEFNILHRDVKPSNMLVNSQGEIKLCDFGVSCMLIDSMANSFVGTRSYMAPERLTGARYSIQSDVWSFGLSLVELAIGRYPIPNPSRREYAKMFGVKPDDIELDDAGMDNTNAGGDETSPKTMAIFELLDYIVNKPPPILPRKVFSDLFVDFVSKCLKRNLSERANQTILMSDPFFKKHESIDDTAEFSAWVQSVIKYRGSQKPAT</sequence>
<dbReference type="InterPro" id="IPR000719">
    <property type="entry name" value="Prot_kinase_dom"/>
</dbReference>
<dbReference type="SMART" id="SM00220">
    <property type="entry name" value="S_TKc"/>
    <property type="match status" value="1"/>
</dbReference>
<accession>A0A915D9U6</accession>
<dbReference type="Pfam" id="PF00069">
    <property type="entry name" value="Pkinase"/>
    <property type="match status" value="1"/>
</dbReference>
<keyword evidence="4" id="KW-0418">Kinase</keyword>
<name>A0A915D9U6_9BILA</name>
<evidence type="ECO:0000256" key="2">
    <source>
        <dbReference type="ARBA" id="ARBA00022679"/>
    </source>
</evidence>
<keyword evidence="11" id="KW-1185">Reference proteome</keyword>